<comment type="caution">
    <text evidence="1">The sequence shown here is derived from an EMBL/GenBank/DDBJ whole genome shotgun (WGS) entry which is preliminary data.</text>
</comment>
<sequence length="67" mass="7929">MNYYLPSYTKKQLFKSLCLFLSGATLISLSLNHSYANMERLQAQAKLRRELLKEHFRKRFGSKSENE</sequence>
<dbReference type="EMBL" id="CM056811">
    <property type="protein sequence ID" value="KAJ8638477.1"/>
    <property type="molecule type" value="Genomic_DNA"/>
</dbReference>
<evidence type="ECO:0000313" key="2">
    <source>
        <dbReference type="Proteomes" id="UP001234297"/>
    </source>
</evidence>
<gene>
    <name evidence="1" type="ORF">MRB53_012744</name>
</gene>
<keyword evidence="2" id="KW-1185">Reference proteome</keyword>
<reference evidence="1 2" key="1">
    <citation type="journal article" date="2022" name="Hortic Res">
        <title>A haplotype resolved chromosomal level avocado genome allows analysis of novel avocado genes.</title>
        <authorList>
            <person name="Nath O."/>
            <person name="Fletcher S.J."/>
            <person name="Hayward A."/>
            <person name="Shaw L.M."/>
            <person name="Masouleh A.K."/>
            <person name="Furtado A."/>
            <person name="Henry R.J."/>
            <person name="Mitter N."/>
        </authorList>
    </citation>
    <scope>NUCLEOTIDE SEQUENCE [LARGE SCALE GENOMIC DNA]</scope>
    <source>
        <strain evidence="2">cv. Hass</strain>
    </source>
</reference>
<protein>
    <submittedName>
        <fullName evidence="1">Uncharacterized protein</fullName>
    </submittedName>
</protein>
<name>A0ACC2LZW4_PERAE</name>
<organism evidence="1 2">
    <name type="scientific">Persea americana</name>
    <name type="common">Avocado</name>
    <dbReference type="NCBI Taxonomy" id="3435"/>
    <lineage>
        <taxon>Eukaryota</taxon>
        <taxon>Viridiplantae</taxon>
        <taxon>Streptophyta</taxon>
        <taxon>Embryophyta</taxon>
        <taxon>Tracheophyta</taxon>
        <taxon>Spermatophyta</taxon>
        <taxon>Magnoliopsida</taxon>
        <taxon>Magnoliidae</taxon>
        <taxon>Laurales</taxon>
        <taxon>Lauraceae</taxon>
        <taxon>Persea</taxon>
    </lineage>
</organism>
<proteinExistence type="predicted"/>
<dbReference type="Proteomes" id="UP001234297">
    <property type="component" value="Chromosome 3"/>
</dbReference>
<evidence type="ECO:0000313" key="1">
    <source>
        <dbReference type="EMBL" id="KAJ8638477.1"/>
    </source>
</evidence>
<accession>A0ACC2LZW4</accession>